<reference evidence="1" key="1">
    <citation type="journal article" date="2014" name="Int. J. Syst. Evol. Microbiol.">
        <title>Complete genome sequence of Corynebacterium casei LMG S-19264T (=DSM 44701T), isolated from a smear-ripened cheese.</title>
        <authorList>
            <consortium name="US DOE Joint Genome Institute (JGI-PGF)"/>
            <person name="Walter F."/>
            <person name="Albersmeier A."/>
            <person name="Kalinowski J."/>
            <person name="Ruckert C."/>
        </authorList>
    </citation>
    <scope>NUCLEOTIDE SEQUENCE</scope>
    <source>
        <strain evidence="1">KCTC 12710</strain>
    </source>
</reference>
<name>A0A918R0L9_9FLAO</name>
<keyword evidence="2" id="KW-1185">Reference proteome</keyword>
<proteinExistence type="predicted"/>
<evidence type="ECO:0000313" key="2">
    <source>
        <dbReference type="Proteomes" id="UP000636004"/>
    </source>
</evidence>
<dbReference type="EMBL" id="BMWZ01000004">
    <property type="protein sequence ID" value="GGZ81657.1"/>
    <property type="molecule type" value="Genomic_DNA"/>
</dbReference>
<comment type="caution">
    <text evidence="1">The sequence shown here is derived from an EMBL/GenBank/DDBJ whole genome shotgun (WGS) entry which is preliminary data.</text>
</comment>
<organism evidence="1 2">
    <name type="scientific">Algibacter mikhailovii</name>
    <dbReference type="NCBI Taxonomy" id="425498"/>
    <lineage>
        <taxon>Bacteria</taxon>
        <taxon>Pseudomonadati</taxon>
        <taxon>Bacteroidota</taxon>
        <taxon>Flavobacteriia</taxon>
        <taxon>Flavobacteriales</taxon>
        <taxon>Flavobacteriaceae</taxon>
        <taxon>Algibacter</taxon>
    </lineage>
</organism>
<evidence type="ECO:0000313" key="1">
    <source>
        <dbReference type="EMBL" id="GGZ81657.1"/>
    </source>
</evidence>
<dbReference type="Proteomes" id="UP000636004">
    <property type="component" value="Unassembled WGS sequence"/>
</dbReference>
<sequence length="50" mass="6003">MSFKQIVINAFQITKQTIKDIGYIQENTSYMFSKHITKTDYYNGKQNFFQ</sequence>
<gene>
    <name evidence="1" type="ORF">GCM10007028_19080</name>
</gene>
<accession>A0A918R0L9</accession>
<dbReference type="AlphaFoldDB" id="A0A918R0L9"/>
<reference evidence="1" key="2">
    <citation type="submission" date="2020-09" db="EMBL/GenBank/DDBJ databases">
        <authorList>
            <person name="Sun Q."/>
            <person name="Kim S."/>
        </authorList>
    </citation>
    <scope>NUCLEOTIDE SEQUENCE</scope>
    <source>
        <strain evidence="1">KCTC 12710</strain>
    </source>
</reference>
<protein>
    <submittedName>
        <fullName evidence="1">Uncharacterized protein</fullName>
    </submittedName>
</protein>